<dbReference type="RefSeq" id="WP_348995942.1">
    <property type="nucleotide sequence ID" value="NZ_CP157584.1"/>
</dbReference>
<accession>A0AAU7LH50</accession>
<keyword evidence="1" id="KW-0812">Transmembrane</keyword>
<feature type="transmembrane region" description="Helical" evidence="1">
    <location>
        <begin position="17"/>
        <end position="36"/>
    </location>
</feature>
<feature type="transmembrane region" description="Helical" evidence="1">
    <location>
        <begin position="56"/>
        <end position="73"/>
    </location>
</feature>
<keyword evidence="1" id="KW-0472">Membrane</keyword>
<gene>
    <name evidence="2" type="ORF">ABFG95_12030</name>
</gene>
<protein>
    <submittedName>
        <fullName evidence="2">Uncharacterized protein</fullName>
    </submittedName>
</protein>
<sequence length="144" mass="15075">MLEKIDYLRRGELIEKACWTMAAVSVFGGVICAAKFGKTVSRTLWGLDESPDAALVIAWIAAGLASAIMWLALSGIGTILRRLGAADGAEALGATMPRSLATEAQASTEAGIRKKEERESIVVLGAVLTFLGLLAVGALVQRMG</sequence>
<dbReference type="EMBL" id="CP157584">
    <property type="protein sequence ID" value="XBP01168.1"/>
    <property type="molecule type" value="Genomic_DNA"/>
</dbReference>
<feature type="transmembrane region" description="Helical" evidence="1">
    <location>
        <begin position="121"/>
        <end position="140"/>
    </location>
</feature>
<keyword evidence="1" id="KW-1133">Transmembrane helix</keyword>
<organism evidence="2">
    <name type="scientific">Achromobacter sp. HNDS-1</name>
    <dbReference type="NCBI Taxonomy" id="3151598"/>
    <lineage>
        <taxon>Bacteria</taxon>
        <taxon>Pseudomonadati</taxon>
        <taxon>Pseudomonadota</taxon>
        <taxon>Betaproteobacteria</taxon>
        <taxon>Burkholderiales</taxon>
        <taxon>Alcaligenaceae</taxon>
        <taxon>Achromobacter</taxon>
    </lineage>
</organism>
<evidence type="ECO:0000313" key="2">
    <source>
        <dbReference type="EMBL" id="XBP01168.1"/>
    </source>
</evidence>
<name>A0AAU7LH50_9BURK</name>
<proteinExistence type="predicted"/>
<reference evidence="2" key="1">
    <citation type="submission" date="2024-05" db="EMBL/GenBank/DDBJ databases">
        <title>Transcriptome analysis of the degradation process of organic nitrogen by two heterotrophic nitrifying and aerobic denitrifying bacteria, Achromobacter sp. HNDS-1 and Enterobacter sp. HNDS-6.</title>
        <authorList>
            <person name="Huang Y."/>
        </authorList>
    </citation>
    <scope>NUCLEOTIDE SEQUENCE</scope>
    <source>
        <strain evidence="2">HNDS-1</strain>
    </source>
</reference>
<dbReference type="KEGG" id="achh:ABFG95_12030"/>
<evidence type="ECO:0000256" key="1">
    <source>
        <dbReference type="SAM" id="Phobius"/>
    </source>
</evidence>
<dbReference type="AlphaFoldDB" id="A0AAU7LH50"/>